<evidence type="ECO:0000313" key="2">
    <source>
        <dbReference type="EMBL" id="KAG8180433.1"/>
    </source>
</evidence>
<evidence type="ECO:0000256" key="1">
    <source>
        <dbReference type="SAM" id="MobiDB-lite"/>
    </source>
</evidence>
<dbReference type="Proteomes" id="UP000827092">
    <property type="component" value="Unassembled WGS sequence"/>
</dbReference>
<accession>A0AAV6U974</accession>
<proteinExistence type="predicted"/>
<comment type="caution">
    <text evidence="2">The sequence shown here is derived from an EMBL/GenBank/DDBJ whole genome shotgun (WGS) entry which is preliminary data.</text>
</comment>
<feature type="region of interest" description="Disordered" evidence="1">
    <location>
        <begin position="56"/>
        <end position="109"/>
    </location>
</feature>
<sequence length="109" mass="12469">MRSQIGKLLRTRHRGNHRTTIKSLEEQLQVLQSTQYQELRSPEDKVILAKLVINQGAPNLRQNRRKNASPVQHFLDDPNESTRLHERSSSSDNGIPPSARLITRCPVPL</sequence>
<evidence type="ECO:0000313" key="3">
    <source>
        <dbReference type="Proteomes" id="UP000827092"/>
    </source>
</evidence>
<gene>
    <name evidence="2" type="ORF">JTE90_022779</name>
</gene>
<feature type="compositionally biased region" description="Basic and acidic residues" evidence="1">
    <location>
        <begin position="74"/>
        <end position="89"/>
    </location>
</feature>
<protein>
    <submittedName>
        <fullName evidence="2">Uncharacterized protein</fullName>
    </submittedName>
</protein>
<organism evidence="2 3">
    <name type="scientific">Oedothorax gibbosus</name>
    <dbReference type="NCBI Taxonomy" id="931172"/>
    <lineage>
        <taxon>Eukaryota</taxon>
        <taxon>Metazoa</taxon>
        <taxon>Ecdysozoa</taxon>
        <taxon>Arthropoda</taxon>
        <taxon>Chelicerata</taxon>
        <taxon>Arachnida</taxon>
        <taxon>Araneae</taxon>
        <taxon>Araneomorphae</taxon>
        <taxon>Entelegynae</taxon>
        <taxon>Araneoidea</taxon>
        <taxon>Linyphiidae</taxon>
        <taxon>Erigoninae</taxon>
        <taxon>Oedothorax</taxon>
    </lineage>
</organism>
<name>A0AAV6U974_9ARAC</name>
<dbReference type="AlphaFoldDB" id="A0AAV6U974"/>
<reference evidence="2 3" key="1">
    <citation type="journal article" date="2022" name="Nat. Ecol. Evol.">
        <title>A masculinizing supergene underlies an exaggerated male reproductive morph in a spider.</title>
        <authorList>
            <person name="Hendrickx F."/>
            <person name="De Corte Z."/>
            <person name="Sonet G."/>
            <person name="Van Belleghem S.M."/>
            <person name="Kostlbacher S."/>
            <person name="Vangestel C."/>
        </authorList>
    </citation>
    <scope>NUCLEOTIDE SEQUENCE [LARGE SCALE GENOMIC DNA]</scope>
    <source>
        <strain evidence="2">W744_W776</strain>
    </source>
</reference>
<keyword evidence="3" id="KW-1185">Reference proteome</keyword>
<dbReference type="EMBL" id="JAFNEN010000564">
    <property type="protein sequence ID" value="KAG8180433.1"/>
    <property type="molecule type" value="Genomic_DNA"/>
</dbReference>